<accession>A0A0F9GXF6</accession>
<dbReference type="Pfam" id="PF00583">
    <property type="entry name" value="Acetyltransf_1"/>
    <property type="match status" value="1"/>
</dbReference>
<comment type="caution">
    <text evidence="2">The sequence shown here is derived from an EMBL/GenBank/DDBJ whole genome shotgun (WGS) entry which is preliminary data.</text>
</comment>
<dbReference type="AlphaFoldDB" id="A0A0F9GXF6"/>
<proteinExistence type="predicted"/>
<reference evidence="2" key="1">
    <citation type="journal article" date="2015" name="Nature">
        <title>Complex archaea that bridge the gap between prokaryotes and eukaryotes.</title>
        <authorList>
            <person name="Spang A."/>
            <person name="Saw J.H."/>
            <person name="Jorgensen S.L."/>
            <person name="Zaremba-Niedzwiedzka K."/>
            <person name="Martijn J."/>
            <person name="Lind A.E."/>
            <person name="van Eijk R."/>
            <person name="Schleper C."/>
            <person name="Guy L."/>
            <person name="Ettema T.J."/>
        </authorList>
    </citation>
    <scope>NUCLEOTIDE SEQUENCE</scope>
</reference>
<dbReference type="PROSITE" id="PS51186">
    <property type="entry name" value="GNAT"/>
    <property type="match status" value="1"/>
</dbReference>
<dbReference type="EMBL" id="LAZR01026744">
    <property type="protein sequence ID" value="KKL67802.1"/>
    <property type="molecule type" value="Genomic_DNA"/>
</dbReference>
<dbReference type="GO" id="GO:0016747">
    <property type="term" value="F:acyltransferase activity, transferring groups other than amino-acyl groups"/>
    <property type="evidence" value="ECO:0007669"/>
    <property type="project" value="InterPro"/>
</dbReference>
<organism evidence="2">
    <name type="scientific">marine sediment metagenome</name>
    <dbReference type="NCBI Taxonomy" id="412755"/>
    <lineage>
        <taxon>unclassified sequences</taxon>
        <taxon>metagenomes</taxon>
        <taxon>ecological metagenomes</taxon>
    </lineage>
</organism>
<dbReference type="SUPFAM" id="SSF55729">
    <property type="entry name" value="Acyl-CoA N-acyltransferases (Nat)"/>
    <property type="match status" value="1"/>
</dbReference>
<name>A0A0F9GXF6_9ZZZZ</name>
<protein>
    <recommendedName>
        <fullName evidence="1">N-acetyltransferase domain-containing protein</fullName>
    </recommendedName>
</protein>
<dbReference type="CDD" id="cd04301">
    <property type="entry name" value="NAT_SF"/>
    <property type="match status" value="1"/>
</dbReference>
<dbReference type="Gene3D" id="3.40.630.30">
    <property type="match status" value="1"/>
</dbReference>
<dbReference type="InterPro" id="IPR016181">
    <property type="entry name" value="Acyl_CoA_acyltransferase"/>
</dbReference>
<evidence type="ECO:0000313" key="2">
    <source>
        <dbReference type="EMBL" id="KKL67802.1"/>
    </source>
</evidence>
<sequence>MPMRVVRKQLRRVSSQLYKKLYSLNHRDNGSMQDTLRDERSGRTGSKGIVHYILDGEKLIGWSLLYDDAYGKNKSDLYCHFYIRKSERRKGYGSQLFYANIKYTRRLGKTFRTTPDKNNRKFFKKVKGRAAIG</sequence>
<dbReference type="InterPro" id="IPR000182">
    <property type="entry name" value="GNAT_dom"/>
</dbReference>
<evidence type="ECO:0000259" key="1">
    <source>
        <dbReference type="PROSITE" id="PS51186"/>
    </source>
</evidence>
<gene>
    <name evidence="2" type="ORF">LCGC14_2131330</name>
</gene>
<feature type="domain" description="N-acetyltransferase" evidence="1">
    <location>
        <begin position="8"/>
        <end position="133"/>
    </location>
</feature>